<dbReference type="CDD" id="cd18544">
    <property type="entry name" value="ABC_6TM_TmrA_like"/>
    <property type="match status" value="1"/>
</dbReference>
<organism evidence="12 13">
    <name type="scientific">Candidatus Fusicatenibacter merdavium</name>
    <dbReference type="NCBI Taxonomy" id="2838600"/>
    <lineage>
        <taxon>Bacteria</taxon>
        <taxon>Bacillati</taxon>
        <taxon>Bacillota</taxon>
        <taxon>Clostridia</taxon>
        <taxon>Lachnospirales</taxon>
        <taxon>Lachnospiraceae</taxon>
        <taxon>Fusicatenibacter</taxon>
    </lineage>
</organism>
<evidence type="ECO:0000256" key="7">
    <source>
        <dbReference type="ARBA" id="ARBA00022989"/>
    </source>
</evidence>
<evidence type="ECO:0000256" key="8">
    <source>
        <dbReference type="ARBA" id="ARBA00023136"/>
    </source>
</evidence>
<keyword evidence="4 9" id="KW-0812">Transmembrane</keyword>
<dbReference type="PROSITE" id="PS50893">
    <property type="entry name" value="ABC_TRANSPORTER_2"/>
    <property type="match status" value="1"/>
</dbReference>
<evidence type="ECO:0000256" key="3">
    <source>
        <dbReference type="ARBA" id="ARBA00022475"/>
    </source>
</evidence>
<dbReference type="PROSITE" id="PS50929">
    <property type="entry name" value="ABC_TM1F"/>
    <property type="match status" value="1"/>
</dbReference>
<evidence type="ECO:0000313" key="13">
    <source>
        <dbReference type="Proteomes" id="UP000886890"/>
    </source>
</evidence>
<dbReference type="Gene3D" id="1.20.1560.10">
    <property type="entry name" value="ABC transporter type 1, transmembrane domain"/>
    <property type="match status" value="1"/>
</dbReference>
<feature type="transmembrane region" description="Helical" evidence="9">
    <location>
        <begin position="80"/>
        <end position="98"/>
    </location>
</feature>
<dbReference type="InterPro" id="IPR003439">
    <property type="entry name" value="ABC_transporter-like_ATP-bd"/>
</dbReference>
<evidence type="ECO:0000313" key="12">
    <source>
        <dbReference type="EMBL" id="HIX78326.1"/>
    </source>
</evidence>
<dbReference type="Pfam" id="PF00005">
    <property type="entry name" value="ABC_tran"/>
    <property type="match status" value="1"/>
</dbReference>
<keyword evidence="5" id="KW-0547">Nucleotide-binding</keyword>
<dbReference type="GO" id="GO:0016887">
    <property type="term" value="F:ATP hydrolysis activity"/>
    <property type="evidence" value="ECO:0007669"/>
    <property type="project" value="InterPro"/>
</dbReference>
<keyword evidence="7 9" id="KW-1133">Transmembrane helix</keyword>
<feature type="transmembrane region" description="Helical" evidence="9">
    <location>
        <begin position="186"/>
        <end position="206"/>
    </location>
</feature>
<dbReference type="FunFam" id="1.20.1560.10:FF:000011">
    <property type="entry name" value="Multidrug ABC transporter ATP-binding protein"/>
    <property type="match status" value="1"/>
</dbReference>
<dbReference type="SUPFAM" id="SSF90123">
    <property type="entry name" value="ABC transporter transmembrane region"/>
    <property type="match status" value="1"/>
</dbReference>
<keyword evidence="2" id="KW-0813">Transport</keyword>
<dbReference type="GO" id="GO:0005524">
    <property type="term" value="F:ATP binding"/>
    <property type="evidence" value="ECO:0007669"/>
    <property type="project" value="UniProtKB-KW"/>
</dbReference>
<dbReference type="Pfam" id="PF00664">
    <property type="entry name" value="ABC_membrane"/>
    <property type="match status" value="1"/>
</dbReference>
<dbReference type="Proteomes" id="UP000886890">
    <property type="component" value="Unassembled WGS sequence"/>
</dbReference>
<keyword evidence="8 9" id="KW-0472">Membrane</keyword>
<feature type="transmembrane region" description="Helical" evidence="9">
    <location>
        <begin position="262"/>
        <end position="285"/>
    </location>
</feature>
<feature type="domain" description="ABC transporter" evidence="10">
    <location>
        <begin position="361"/>
        <end position="595"/>
    </location>
</feature>
<sequence>MKLFQTKKDDQDELNYEGNAVVRMMSYMKPYWPTVAFCFFLVVVITVLELYKPILIGDAIDNFITGDYAPGEMAQERFHGVLWAAARYVGVLLLLFVCNRIQYVLLQSTGQKIIYEIRNELFTHVESLSMRFFDLTPVGKIVTRITNDVEALNDMYSNILIKLFKNLIKILGLAVVMLMLNVRMALLSFVLVPAVVVLTVIFKRISRRTYQITRTKITALNTFLSENLSGMKVIQIFNREKEKNEEFKGKSEELYRANYRELMVFAIFRPLIYMLSVLALVIVLAGGSNSVLSGTLSIGTLYIFLQYINTFFEPIQELAEQLSTLQSAIASAEKIFTLLDVKPMVKDPEEPVELKEIKGRIEFKHVWFAYDGEDYILKDVSFTIEPGQRVAFVGATGAGKSSILNLIGRYYDIQKGEILLDGVDIRKLKKEQLRAAIGQVQQDVFLFTGDISSNIRLRNEEISDETVMEAAHEVNADRFIQRLPGKYHEHVSERGATFSAGQRQLLSFARTLAFDPTILILDEATANIDTETEQWIQEALEKLMTGRTTIMVAHRLSTIQHADKIIVMHKGRIRESGTHQELLEQNGIYKKLYQLQIM</sequence>
<dbReference type="SMART" id="SM00382">
    <property type="entry name" value="AAA"/>
    <property type="match status" value="1"/>
</dbReference>
<keyword evidence="3" id="KW-1003">Cell membrane</keyword>
<dbReference type="InterPro" id="IPR039421">
    <property type="entry name" value="Type_1_exporter"/>
</dbReference>
<dbReference type="PANTHER" id="PTHR43394">
    <property type="entry name" value="ATP-DEPENDENT PERMEASE MDL1, MITOCHONDRIAL"/>
    <property type="match status" value="1"/>
</dbReference>
<evidence type="ECO:0000259" key="10">
    <source>
        <dbReference type="PROSITE" id="PS50893"/>
    </source>
</evidence>
<feature type="transmembrane region" description="Helical" evidence="9">
    <location>
        <begin position="163"/>
        <end position="180"/>
    </location>
</feature>
<feature type="domain" description="ABC transmembrane type-1" evidence="11">
    <location>
        <begin position="36"/>
        <end position="327"/>
    </location>
</feature>
<evidence type="ECO:0000256" key="9">
    <source>
        <dbReference type="SAM" id="Phobius"/>
    </source>
</evidence>
<dbReference type="InterPro" id="IPR036640">
    <property type="entry name" value="ABC1_TM_sf"/>
</dbReference>
<dbReference type="InterPro" id="IPR003593">
    <property type="entry name" value="AAA+_ATPase"/>
</dbReference>
<evidence type="ECO:0000259" key="11">
    <source>
        <dbReference type="PROSITE" id="PS50929"/>
    </source>
</evidence>
<evidence type="ECO:0000256" key="5">
    <source>
        <dbReference type="ARBA" id="ARBA00022741"/>
    </source>
</evidence>
<dbReference type="EMBL" id="DXEK01000197">
    <property type="protein sequence ID" value="HIX78326.1"/>
    <property type="molecule type" value="Genomic_DNA"/>
</dbReference>
<evidence type="ECO:0000256" key="6">
    <source>
        <dbReference type="ARBA" id="ARBA00022840"/>
    </source>
</evidence>
<name>A0A9D2BJD1_9FIRM</name>
<accession>A0A9D2BJD1</accession>
<dbReference type="AlphaFoldDB" id="A0A9D2BJD1"/>
<evidence type="ECO:0000256" key="4">
    <source>
        <dbReference type="ARBA" id="ARBA00022692"/>
    </source>
</evidence>
<gene>
    <name evidence="12" type="ORF">H9734_12165</name>
</gene>
<evidence type="ECO:0000256" key="1">
    <source>
        <dbReference type="ARBA" id="ARBA00004651"/>
    </source>
</evidence>
<dbReference type="InterPro" id="IPR017871">
    <property type="entry name" value="ABC_transporter-like_CS"/>
</dbReference>
<dbReference type="GO" id="GO:0015421">
    <property type="term" value="F:ABC-type oligopeptide transporter activity"/>
    <property type="evidence" value="ECO:0007669"/>
    <property type="project" value="TreeGrafter"/>
</dbReference>
<dbReference type="Gene3D" id="3.40.50.300">
    <property type="entry name" value="P-loop containing nucleotide triphosphate hydrolases"/>
    <property type="match status" value="1"/>
</dbReference>
<reference evidence="12" key="1">
    <citation type="journal article" date="2021" name="PeerJ">
        <title>Extensive microbial diversity within the chicken gut microbiome revealed by metagenomics and culture.</title>
        <authorList>
            <person name="Gilroy R."/>
            <person name="Ravi A."/>
            <person name="Getino M."/>
            <person name="Pursley I."/>
            <person name="Horton D.L."/>
            <person name="Alikhan N.F."/>
            <person name="Baker D."/>
            <person name="Gharbi K."/>
            <person name="Hall N."/>
            <person name="Watson M."/>
            <person name="Adriaenssens E.M."/>
            <person name="Foster-Nyarko E."/>
            <person name="Jarju S."/>
            <person name="Secka A."/>
            <person name="Antonio M."/>
            <person name="Oren A."/>
            <person name="Chaudhuri R.R."/>
            <person name="La Ragione R."/>
            <person name="Hildebrand F."/>
            <person name="Pallen M.J."/>
        </authorList>
    </citation>
    <scope>NUCLEOTIDE SEQUENCE</scope>
    <source>
        <strain evidence="12">CHK183-1962</strain>
    </source>
</reference>
<dbReference type="SUPFAM" id="SSF52540">
    <property type="entry name" value="P-loop containing nucleoside triphosphate hydrolases"/>
    <property type="match status" value="1"/>
</dbReference>
<dbReference type="CDD" id="cd03254">
    <property type="entry name" value="ABCC_Glucan_exporter_like"/>
    <property type="match status" value="1"/>
</dbReference>
<comment type="caution">
    <text evidence="12">The sequence shown here is derived from an EMBL/GenBank/DDBJ whole genome shotgun (WGS) entry which is preliminary data.</text>
</comment>
<dbReference type="PANTHER" id="PTHR43394:SF1">
    <property type="entry name" value="ATP-BINDING CASSETTE SUB-FAMILY B MEMBER 10, MITOCHONDRIAL"/>
    <property type="match status" value="1"/>
</dbReference>
<dbReference type="GO" id="GO:0005886">
    <property type="term" value="C:plasma membrane"/>
    <property type="evidence" value="ECO:0007669"/>
    <property type="project" value="UniProtKB-SubCell"/>
</dbReference>
<dbReference type="InterPro" id="IPR011527">
    <property type="entry name" value="ABC1_TM_dom"/>
</dbReference>
<reference evidence="12" key="2">
    <citation type="submission" date="2021-04" db="EMBL/GenBank/DDBJ databases">
        <authorList>
            <person name="Gilroy R."/>
        </authorList>
    </citation>
    <scope>NUCLEOTIDE SEQUENCE</scope>
    <source>
        <strain evidence="12">CHK183-1962</strain>
    </source>
</reference>
<keyword evidence="6 12" id="KW-0067">ATP-binding</keyword>
<feature type="transmembrane region" description="Helical" evidence="9">
    <location>
        <begin position="31"/>
        <end position="51"/>
    </location>
</feature>
<evidence type="ECO:0000256" key="2">
    <source>
        <dbReference type="ARBA" id="ARBA00022448"/>
    </source>
</evidence>
<protein>
    <submittedName>
        <fullName evidence="12">ABC transporter ATP-binding protein/permease</fullName>
    </submittedName>
</protein>
<proteinExistence type="predicted"/>
<dbReference type="InterPro" id="IPR027417">
    <property type="entry name" value="P-loop_NTPase"/>
</dbReference>
<comment type="subcellular location">
    <subcellularLocation>
        <location evidence="1">Cell membrane</location>
        <topology evidence="1">Multi-pass membrane protein</topology>
    </subcellularLocation>
</comment>
<dbReference type="FunFam" id="3.40.50.300:FF:000287">
    <property type="entry name" value="Multidrug ABC transporter ATP-binding protein"/>
    <property type="match status" value="1"/>
</dbReference>
<dbReference type="PROSITE" id="PS00211">
    <property type="entry name" value="ABC_TRANSPORTER_1"/>
    <property type="match status" value="1"/>
</dbReference>